<dbReference type="AlphaFoldDB" id="A0AAD5VI33"/>
<sequence length="88" mass="10284">MKILAENNDNAILIDKIRSEFRERLFGWKWMPKAESDKMWTTSFKKDSKVSFTRWPPSDRNHPAPFILVSEGEQPLFGPSENDDTVRA</sequence>
<evidence type="ECO:0000313" key="1">
    <source>
        <dbReference type="EMBL" id="KAJ3560427.1"/>
    </source>
</evidence>
<reference evidence="1" key="1">
    <citation type="submission" date="2022-07" db="EMBL/GenBank/DDBJ databases">
        <title>Genome Sequence of Leucocoprinus birnbaumii.</title>
        <authorList>
            <person name="Buettner E."/>
        </authorList>
    </citation>
    <scope>NUCLEOTIDE SEQUENCE</scope>
    <source>
        <strain evidence="1">VT141</strain>
    </source>
</reference>
<dbReference type="EMBL" id="JANIEX010001175">
    <property type="protein sequence ID" value="KAJ3560427.1"/>
    <property type="molecule type" value="Genomic_DNA"/>
</dbReference>
<comment type="caution">
    <text evidence="1">The sequence shown here is derived from an EMBL/GenBank/DDBJ whole genome shotgun (WGS) entry which is preliminary data.</text>
</comment>
<protein>
    <submittedName>
        <fullName evidence="1">Uncharacterized protein</fullName>
    </submittedName>
</protein>
<gene>
    <name evidence="1" type="ORF">NP233_g10847</name>
</gene>
<name>A0AAD5VI33_9AGAR</name>
<evidence type="ECO:0000313" key="2">
    <source>
        <dbReference type="Proteomes" id="UP001213000"/>
    </source>
</evidence>
<accession>A0AAD5VI33</accession>
<keyword evidence="2" id="KW-1185">Reference proteome</keyword>
<proteinExistence type="predicted"/>
<dbReference type="Proteomes" id="UP001213000">
    <property type="component" value="Unassembled WGS sequence"/>
</dbReference>
<organism evidence="1 2">
    <name type="scientific">Leucocoprinus birnbaumii</name>
    <dbReference type="NCBI Taxonomy" id="56174"/>
    <lineage>
        <taxon>Eukaryota</taxon>
        <taxon>Fungi</taxon>
        <taxon>Dikarya</taxon>
        <taxon>Basidiomycota</taxon>
        <taxon>Agaricomycotina</taxon>
        <taxon>Agaricomycetes</taxon>
        <taxon>Agaricomycetidae</taxon>
        <taxon>Agaricales</taxon>
        <taxon>Agaricineae</taxon>
        <taxon>Agaricaceae</taxon>
        <taxon>Leucocoprinus</taxon>
    </lineage>
</organism>